<protein>
    <recommendedName>
        <fullName evidence="4">2-amino-4-hydroxy-6-hydroxymethyldihydropteridine pyrophosphokinase</fullName>
        <ecNumber evidence="3">2.7.6.3</ecNumber>
    </recommendedName>
    <alternativeName>
        <fullName evidence="11">6-hydroxymethyl-7,8-dihydropterin pyrophosphokinase</fullName>
    </alternativeName>
    <alternativeName>
        <fullName evidence="12">7,8-dihydro-6-hydroxymethylpterin-pyrophosphokinase</fullName>
    </alternativeName>
</protein>
<dbReference type="PANTHER" id="PTHR43071:SF1">
    <property type="entry name" value="2-AMINO-4-HYDROXY-6-HYDROXYMETHYLDIHYDROPTERIDINE PYROPHOSPHOKINASE"/>
    <property type="match status" value="1"/>
</dbReference>
<evidence type="ECO:0000313" key="15">
    <source>
        <dbReference type="Proteomes" id="UP001523392"/>
    </source>
</evidence>
<comment type="similarity">
    <text evidence="2">Belongs to the HPPK family.</text>
</comment>
<dbReference type="PANTHER" id="PTHR43071">
    <property type="entry name" value="2-AMINO-4-HYDROXY-6-HYDROXYMETHYLDIHYDROPTERIDINE PYROPHOSPHOKINASE"/>
    <property type="match status" value="1"/>
</dbReference>
<keyword evidence="6" id="KW-0547">Nucleotide-binding</keyword>
<keyword evidence="5 14" id="KW-0808">Transferase</keyword>
<comment type="function">
    <text evidence="10">Catalyzes the transfer of pyrophosphate from adenosine triphosphate (ATP) to 6-hydroxymethyl-7,8-dihydropterin, an enzymatic step in folate biosynthesis pathway.</text>
</comment>
<proteinExistence type="inferred from homology"/>
<evidence type="ECO:0000256" key="7">
    <source>
        <dbReference type="ARBA" id="ARBA00022777"/>
    </source>
</evidence>
<name>A0ABT1DAF5_9PROT</name>
<keyword evidence="8" id="KW-0067">ATP-binding</keyword>
<dbReference type="Gene3D" id="3.30.70.560">
    <property type="entry name" value="7,8-Dihydro-6-hydroxymethylpterin-pyrophosphokinase HPPK"/>
    <property type="match status" value="1"/>
</dbReference>
<evidence type="ECO:0000256" key="6">
    <source>
        <dbReference type="ARBA" id="ARBA00022741"/>
    </source>
</evidence>
<evidence type="ECO:0000256" key="10">
    <source>
        <dbReference type="ARBA" id="ARBA00029409"/>
    </source>
</evidence>
<evidence type="ECO:0000256" key="11">
    <source>
        <dbReference type="ARBA" id="ARBA00029766"/>
    </source>
</evidence>
<sequence length="167" mass="17400">MVLIALGANLPGSCNESPLATCRAAAVALDRLPGLRLLALSRWYRTLPVDSPPGAPPFINGVARLEGEVPDPAALLAALHGIEAAAGRERPFPNAPRRLDLDLIAIGDLVRPGPAPILPHPRAHLRRFVLDPLADVAPGWVHPGLGLGLDALRAALAAEPAPEPVAE</sequence>
<evidence type="ECO:0000256" key="8">
    <source>
        <dbReference type="ARBA" id="ARBA00022840"/>
    </source>
</evidence>
<gene>
    <name evidence="14" type="primary">folK</name>
    <name evidence="14" type="ORF">JYK14_22530</name>
</gene>
<evidence type="ECO:0000256" key="1">
    <source>
        <dbReference type="ARBA" id="ARBA00005051"/>
    </source>
</evidence>
<dbReference type="GO" id="GO:0003848">
    <property type="term" value="F:2-amino-4-hydroxy-6-hydroxymethyldihydropteridine diphosphokinase activity"/>
    <property type="evidence" value="ECO:0007669"/>
    <property type="project" value="UniProtKB-EC"/>
</dbReference>
<dbReference type="Proteomes" id="UP001523392">
    <property type="component" value="Unassembled WGS sequence"/>
</dbReference>
<evidence type="ECO:0000256" key="9">
    <source>
        <dbReference type="ARBA" id="ARBA00022909"/>
    </source>
</evidence>
<dbReference type="SUPFAM" id="SSF55083">
    <property type="entry name" value="6-hydroxymethyl-7,8-dihydropterin pyrophosphokinase, HPPK"/>
    <property type="match status" value="1"/>
</dbReference>
<comment type="caution">
    <text evidence="14">The sequence shown here is derived from an EMBL/GenBank/DDBJ whole genome shotgun (WGS) entry which is preliminary data.</text>
</comment>
<dbReference type="InterPro" id="IPR035907">
    <property type="entry name" value="Hppk_sf"/>
</dbReference>
<evidence type="ECO:0000256" key="4">
    <source>
        <dbReference type="ARBA" id="ARBA00016218"/>
    </source>
</evidence>
<dbReference type="CDD" id="cd00483">
    <property type="entry name" value="HPPK"/>
    <property type="match status" value="1"/>
</dbReference>
<accession>A0ABT1DAF5</accession>
<keyword evidence="9" id="KW-0289">Folate biosynthesis</keyword>
<evidence type="ECO:0000256" key="12">
    <source>
        <dbReference type="ARBA" id="ARBA00033413"/>
    </source>
</evidence>
<dbReference type="InterPro" id="IPR000550">
    <property type="entry name" value="Hppk"/>
</dbReference>
<evidence type="ECO:0000313" key="14">
    <source>
        <dbReference type="EMBL" id="MCO6418913.1"/>
    </source>
</evidence>
<keyword evidence="15" id="KW-1185">Reference proteome</keyword>
<feature type="domain" description="7,8-dihydro-6-hydroxymethylpterin-pyrophosphokinase" evidence="13">
    <location>
        <begin position="4"/>
        <end position="138"/>
    </location>
</feature>
<evidence type="ECO:0000256" key="2">
    <source>
        <dbReference type="ARBA" id="ARBA00005810"/>
    </source>
</evidence>
<comment type="pathway">
    <text evidence="1">Cofactor biosynthesis; tetrahydrofolate biosynthesis; 2-amino-4-hydroxy-6-hydroxymethyl-7,8-dihydropteridine diphosphate from 7,8-dihydroneopterin triphosphate: step 4/4.</text>
</comment>
<evidence type="ECO:0000256" key="5">
    <source>
        <dbReference type="ARBA" id="ARBA00022679"/>
    </source>
</evidence>
<reference evidence="14 15" key="1">
    <citation type="submission" date="2021-12" db="EMBL/GenBank/DDBJ databases">
        <title>Siccirubricoccus leaddurans sp. nov., a high concentration Zn2+ tolerance bacterium.</title>
        <authorList>
            <person name="Cao Y."/>
        </authorList>
    </citation>
    <scope>NUCLEOTIDE SEQUENCE [LARGE SCALE GENOMIC DNA]</scope>
    <source>
        <strain evidence="14 15">KC 17139</strain>
    </source>
</reference>
<dbReference type="EC" id="2.7.6.3" evidence="3"/>
<evidence type="ECO:0000256" key="3">
    <source>
        <dbReference type="ARBA" id="ARBA00013253"/>
    </source>
</evidence>
<dbReference type="EMBL" id="JAFIRR010000158">
    <property type="protein sequence ID" value="MCO6418913.1"/>
    <property type="molecule type" value="Genomic_DNA"/>
</dbReference>
<evidence type="ECO:0000259" key="13">
    <source>
        <dbReference type="Pfam" id="PF01288"/>
    </source>
</evidence>
<organism evidence="14 15">
    <name type="scientific">Siccirubricoccus soli</name>
    <dbReference type="NCBI Taxonomy" id="2899147"/>
    <lineage>
        <taxon>Bacteria</taxon>
        <taxon>Pseudomonadati</taxon>
        <taxon>Pseudomonadota</taxon>
        <taxon>Alphaproteobacteria</taxon>
        <taxon>Acetobacterales</taxon>
        <taxon>Roseomonadaceae</taxon>
        <taxon>Siccirubricoccus</taxon>
    </lineage>
</organism>
<dbReference type="Pfam" id="PF01288">
    <property type="entry name" value="HPPK"/>
    <property type="match status" value="1"/>
</dbReference>
<keyword evidence="7" id="KW-0418">Kinase</keyword>
<dbReference type="NCBIfam" id="TIGR01498">
    <property type="entry name" value="folK"/>
    <property type="match status" value="1"/>
</dbReference>